<dbReference type="Gramene" id="Bo7g098100.1">
    <property type="protein sequence ID" value="Bo7g098100.1"/>
    <property type="gene ID" value="Bo7g098100"/>
</dbReference>
<dbReference type="HOGENOM" id="CLU_2674548_0_0_1"/>
<dbReference type="EnsemblPlants" id="Bo7g098100.1">
    <property type="protein sequence ID" value="Bo7g098100.1"/>
    <property type="gene ID" value="Bo7g098100"/>
</dbReference>
<keyword evidence="2" id="KW-1185">Reference proteome</keyword>
<sequence>MVQINIFVFLPPSSFFSISFSLTRFSLLLLSSMSSLSSTSLDLSSCWTPSELLGVVVEEAEEIDGGGVSRGGGGS</sequence>
<protein>
    <submittedName>
        <fullName evidence="1">Uncharacterized protein</fullName>
    </submittedName>
</protein>
<reference evidence="1 2" key="1">
    <citation type="journal article" date="2014" name="Genome Biol.">
        <title>Transcriptome and methylome profiling reveals relics of genome dominance in the mesopolyploid Brassica oleracea.</title>
        <authorList>
            <person name="Parkin I.A."/>
            <person name="Koh C."/>
            <person name="Tang H."/>
            <person name="Robinson S.J."/>
            <person name="Kagale S."/>
            <person name="Clarke W.E."/>
            <person name="Town C.D."/>
            <person name="Nixon J."/>
            <person name="Krishnakumar V."/>
            <person name="Bidwell S.L."/>
            <person name="Denoeud F."/>
            <person name="Belcram H."/>
            <person name="Links M.G."/>
            <person name="Just J."/>
            <person name="Clarke C."/>
            <person name="Bender T."/>
            <person name="Huebert T."/>
            <person name="Mason A.S."/>
            <person name="Pires J.C."/>
            <person name="Barker G."/>
            <person name="Moore J."/>
            <person name="Walley P.G."/>
            <person name="Manoli S."/>
            <person name="Batley J."/>
            <person name="Edwards D."/>
            <person name="Nelson M.N."/>
            <person name="Wang X."/>
            <person name="Paterson A.H."/>
            <person name="King G."/>
            <person name="Bancroft I."/>
            <person name="Chalhoub B."/>
            <person name="Sharpe A.G."/>
        </authorList>
    </citation>
    <scope>NUCLEOTIDE SEQUENCE</scope>
    <source>
        <strain evidence="1 2">cv. TO1000</strain>
    </source>
</reference>
<reference evidence="1" key="2">
    <citation type="submission" date="2015-03" db="UniProtKB">
        <authorList>
            <consortium name="EnsemblPlants"/>
        </authorList>
    </citation>
    <scope>IDENTIFICATION</scope>
</reference>
<dbReference type="AlphaFoldDB" id="A0A0D3DDF9"/>
<dbReference type="Proteomes" id="UP000032141">
    <property type="component" value="Chromosome C7"/>
</dbReference>
<organism evidence="1 2">
    <name type="scientific">Brassica oleracea var. oleracea</name>
    <dbReference type="NCBI Taxonomy" id="109376"/>
    <lineage>
        <taxon>Eukaryota</taxon>
        <taxon>Viridiplantae</taxon>
        <taxon>Streptophyta</taxon>
        <taxon>Embryophyta</taxon>
        <taxon>Tracheophyta</taxon>
        <taxon>Spermatophyta</taxon>
        <taxon>Magnoliopsida</taxon>
        <taxon>eudicotyledons</taxon>
        <taxon>Gunneridae</taxon>
        <taxon>Pentapetalae</taxon>
        <taxon>rosids</taxon>
        <taxon>malvids</taxon>
        <taxon>Brassicales</taxon>
        <taxon>Brassicaceae</taxon>
        <taxon>Brassiceae</taxon>
        <taxon>Brassica</taxon>
    </lineage>
</organism>
<evidence type="ECO:0000313" key="1">
    <source>
        <dbReference type="EnsemblPlants" id="Bo7g098100.1"/>
    </source>
</evidence>
<accession>A0A0D3DDF9</accession>
<evidence type="ECO:0000313" key="2">
    <source>
        <dbReference type="Proteomes" id="UP000032141"/>
    </source>
</evidence>
<name>A0A0D3DDF9_BRAOL</name>
<proteinExistence type="predicted"/>